<evidence type="ECO:0000256" key="4">
    <source>
        <dbReference type="ARBA" id="ARBA00022989"/>
    </source>
</evidence>
<name>A0A0L6CMH8_9MICO</name>
<evidence type="ECO:0000256" key="2">
    <source>
        <dbReference type="ARBA" id="ARBA00022475"/>
    </source>
</evidence>
<proteinExistence type="predicted"/>
<keyword evidence="8" id="KW-1185">Reference proteome</keyword>
<feature type="transmembrane region" description="Helical" evidence="6">
    <location>
        <begin position="324"/>
        <end position="342"/>
    </location>
</feature>
<evidence type="ECO:0000256" key="5">
    <source>
        <dbReference type="ARBA" id="ARBA00023136"/>
    </source>
</evidence>
<dbReference type="PANTHER" id="PTHR39087:SF2">
    <property type="entry name" value="UPF0104 MEMBRANE PROTEIN MJ1595"/>
    <property type="match status" value="1"/>
</dbReference>
<evidence type="ECO:0000313" key="7">
    <source>
        <dbReference type="EMBL" id="KNX38981.1"/>
    </source>
</evidence>
<feature type="transmembrane region" description="Helical" evidence="6">
    <location>
        <begin position="168"/>
        <end position="192"/>
    </location>
</feature>
<feature type="transmembrane region" description="Helical" evidence="6">
    <location>
        <begin position="20"/>
        <end position="42"/>
    </location>
</feature>
<sequence>MRTRLAAARSEEQVRRRSRWSVALKALLGVGLTGVLIVWALPRAVGASWSQIGETVTAVQPWQLGLLAALWLLGLAVHTLALSAAMPGLSHRRSFLLNITGSFVSNLLPLGGAAGTVANYSMARSWGFGPVAFARWALVTNVWDTLVKLALPVIAITWLSTTTLHNDALGTVAIISVIALVLMVIGVAALFLSDRVARGLARVVARAARVIRRPSDSVTWQHRAVEMRCDTAELVAQGWGRLTVGKVAYAALQAVLLWTCLWVVGLHVSPAVVFAAFAVQNVLTLFVITPGAAGFVEVGMAGVLVALGAPAAGAAAAILLYRGFVFLMEIPVGGALMGLWVARRPADVAAAA</sequence>
<evidence type="ECO:0008006" key="9">
    <source>
        <dbReference type="Google" id="ProtNLM"/>
    </source>
</evidence>
<keyword evidence="5 6" id="KW-0472">Membrane</keyword>
<dbReference type="STRING" id="1631356.VV01_20575"/>
<feature type="transmembrane region" description="Helical" evidence="6">
    <location>
        <begin position="247"/>
        <end position="265"/>
    </location>
</feature>
<feature type="transmembrane region" description="Helical" evidence="6">
    <location>
        <begin position="62"/>
        <end position="83"/>
    </location>
</feature>
<keyword evidence="3 6" id="KW-0812">Transmembrane</keyword>
<feature type="transmembrane region" description="Helical" evidence="6">
    <location>
        <begin position="95"/>
        <end position="118"/>
    </location>
</feature>
<comment type="caution">
    <text evidence="7">The sequence shown here is derived from an EMBL/GenBank/DDBJ whole genome shotgun (WGS) entry which is preliminary data.</text>
</comment>
<evidence type="ECO:0000256" key="1">
    <source>
        <dbReference type="ARBA" id="ARBA00004651"/>
    </source>
</evidence>
<protein>
    <recommendedName>
        <fullName evidence="9">Flippase-like domain-containing protein</fullName>
    </recommendedName>
</protein>
<dbReference type="Proteomes" id="UP000037397">
    <property type="component" value="Unassembled WGS sequence"/>
</dbReference>
<dbReference type="AlphaFoldDB" id="A0A0L6CMH8"/>
<evidence type="ECO:0000256" key="6">
    <source>
        <dbReference type="SAM" id="Phobius"/>
    </source>
</evidence>
<accession>A0A0L6CMH8</accession>
<keyword evidence="4 6" id="KW-1133">Transmembrane helix</keyword>
<dbReference type="InterPro" id="IPR022791">
    <property type="entry name" value="L-PG_synthase/AglD"/>
</dbReference>
<keyword evidence="2" id="KW-1003">Cell membrane</keyword>
<organism evidence="7 8">
    <name type="scientific">Luteipulveratus halotolerans</name>
    <dbReference type="NCBI Taxonomy" id="1631356"/>
    <lineage>
        <taxon>Bacteria</taxon>
        <taxon>Bacillati</taxon>
        <taxon>Actinomycetota</taxon>
        <taxon>Actinomycetes</taxon>
        <taxon>Micrococcales</taxon>
        <taxon>Dermacoccaceae</taxon>
        <taxon>Luteipulveratus</taxon>
    </lineage>
</organism>
<gene>
    <name evidence="7" type="ORF">VV01_20575</name>
</gene>
<dbReference type="Pfam" id="PF03706">
    <property type="entry name" value="LPG_synthase_TM"/>
    <property type="match status" value="1"/>
</dbReference>
<dbReference type="GO" id="GO:0005886">
    <property type="term" value="C:plasma membrane"/>
    <property type="evidence" value="ECO:0007669"/>
    <property type="project" value="UniProtKB-SubCell"/>
</dbReference>
<reference evidence="8" key="1">
    <citation type="submission" date="2015-03" db="EMBL/GenBank/DDBJ databases">
        <title>Luteipulveratus halotolerans sp. nov., a novel actinobacterium (Dermacoccaceae) from Sarawak, Malaysia.</title>
        <authorList>
            <person name="Juboi H."/>
            <person name="Basik A."/>
            <person name="Shamsul S.S."/>
            <person name="Arnold P."/>
            <person name="Schmitt E.K."/>
            <person name="Sanglier J.-J."/>
            <person name="Yeo T."/>
        </authorList>
    </citation>
    <scope>NUCLEOTIDE SEQUENCE [LARGE SCALE GENOMIC DNA]</scope>
    <source>
        <strain evidence="8">C296001</strain>
    </source>
</reference>
<evidence type="ECO:0000313" key="8">
    <source>
        <dbReference type="Proteomes" id="UP000037397"/>
    </source>
</evidence>
<dbReference type="EMBL" id="LAIR01000002">
    <property type="protein sequence ID" value="KNX38981.1"/>
    <property type="molecule type" value="Genomic_DNA"/>
</dbReference>
<dbReference type="PANTHER" id="PTHR39087">
    <property type="entry name" value="UPF0104 MEMBRANE PROTEIN MJ1595"/>
    <property type="match status" value="1"/>
</dbReference>
<evidence type="ECO:0000256" key="3">
    <source>
        <dbReference type="ARBA" id="ARBA00022692"/>
    </source>
</evidence>
<comment type="subcellular location">
    <subcellularLocation>
        <location evidence="1">Cell membrane</location>
        <topology evidence="1">Multi-pass membrane protein</topology>
    </subcellularLocation>
</comment>
<feature type="transmembrane region" description="Helical" evidence="6">
    <location>
        <begin position="295"/>
        <end position="318"/>
    </location>
</feature>